<dbReference type="EMBL" id="CM039171">
    <property type="protein sequence ID" value="KAH9796984.1"/>
    <property type="molecule type" value="Genomic_DNA"/>
</dbReference>
<accession>A0ACB8NHD5</accession>
<name>A0ACB8NHD5_CITSI</name>
<gene>
    <name evidence="1" type="ORF">KPL71_005712</name>
</gene>
<protein>
    <submittedName>
        <fullName evidence="1">Ubiquitin-conjugating enzyme E2 24</fullName>
    </submittedName>
</protein>
<sequence length="922" mass="101826">MMDALFSDSDWESFSESGSSEGHEENDFLYGGQATSILSSLEESIGKIDDFLSFDRGFTHGDIVRSVTDPSGQMGRVININMLVDLEGIPGYIIKDVNSKNILKIRSISVGDFVVLGAWLGRVDKVIDSVNIVLDDGSKYEVTAVDHEKLLPISPSLLEDSQYPYYPGQRVKVRLSTVKSVSWLCGTGRENQVEGTVCKVDAGLVYVDWLASALMGSDLNLAAPPRLQDSKNLTLLSGFSHANWQLGDWCMLPTADDKVITEPTFINSSTCDNKKLERGLRRRNPGSSLAEVFVIVKTKTKFDVVWQDGSCSVGLDSQALLPVNVVNSHEFWPDQFVLEKGISDDPHIPSGQRWGVVQGVDAKERTVTVQWRAKANSDSDANQSEVSAYELVEHPDYSYCYGDVVFKLVQNQFGMCKDAALEGTISDWEQNDCPDTHYSSCIGIVTGFKDGAVEVRWATGFTTKVVLVIMGHCSVQFSFMVGPNEIYGVEKYEGSATTPGTNEGNIEELNRELHGKQYSSHGGENLPSFDGSGEGCKKYPWESSSFSLACAAIGFFTSIVTSLFGPLGSTSQSDSVSSGHIPEDANETEILLEKEVFEAKNICCEPHPSELQTRGKTNLIQEVEEDPEKEEFKAFTACENSEDQFRQFDMVSDSSDHHFLGASKGLALSQVKRAWVKKVQQEWSILEKSLPETIYVRIFEDRVDLIRAAIVGAKGTPYHDGLFFFDIFLPPEYPHEPPLVHYISGGLRVNPNLYESGKVCLSLLNTWTGSGTEVWNPGGSTILQVLLSLQALVLNEKPYFNEAGYDKQIGRAEGEKNSVSYNENAFLVTCKSMLYLLHKPPKHFKELVEEHFSQRCKYILLACKAYMEGAAVGTASGCKENGENSNGCSVGFKIMLAKLFPKLVEAFSSKGIDCNQFIEPEN</sequence>
<keyword evidence="2" id="KW-1185">Reference proteome</keyword>
<organism evidence="1 2">
    <name type="scientific">Citrus sinensis</name>
    <name type="common">Sweet orange</name>
    <name type="synonym">Citrus aurantium var. sinensis</name>
    <dbReference type="NCBI Taxonomy" id="2711"/>
    <lineage>
        <taxon>Eukaryota</taxon>
        <taxon>Viridiplantae</taxon>
        <taxon>Streptophyta</taxon>
        <taxon>Embryophyta</taxon>
        <taxon>Tracheophyta</taxon>
        <taxon>Spermatophyta</taxon>
        <taxon>Magnoliopsida</taxon>
        <taxon>eudicotyledons</taxon>
        <taxon>Gunneridae</taxon>
        <taxon>Pentapetalae</taxon>
        <taxon>rosids</taxon>
        <taxon>malvids</taxon>
        <taxon>Sapindales</taxon>
        <taxon>Rutaceae</taxon>
        <taxon>Aurantioideae</taxon>
        <taxon>Citrus</taxon>
    </lineage>
</organism>
<evidence type="ECO:0000313" key="1">
    <source>
        <dbReference type="EMBL" id="KAH9796984.1"/>
    </source>
</evidence>
<reference evidence="2" key="1">
    <citation type="journal article" date="2023" name="Hortic. Res.">
        <title>A chromosome-level phased genome enabling allele-level studies in sweet orange: a case study on citrus Huanglongbing tolerance.</title>
        <authorList>
            <person name="Wu B."/>
            <person name="Yu Q."/>
            <person name="Deng Z."/>
            <person name="Duan Y."/>
            <person name="Luo F."/>
            <person name="Gmitter F. Jr."/>
        </authorList>
    </citation>
    <scope>NUCLEOTIDE SEQUENCE [LARGE SCALE GENOMIC DNA]</scope>
    <source>
        <strain evidence="2">cv. Valencia</strain>
    </source>
</reference>
<dbReference type="Proteomes" id="UP000829398">
    <property type="component" value="Chromosome 2"/>
</dbReference>
<comment type="caution">
    <text evidence="1">The sequence shown here is derived from an EMBL/GenBank/DDBJ whole genome shotgun (WGS) entry which is preliminary data.</text>
</comment>
<evidence type="ECO:0000313" key="2">
    <source>
        <dbReference type="Proteomes" id="UP000829398"/>
    </source>
</evidence>
<proteinExistence type="predicted"/>